<dbReference type="InterPro" id="IPR045175">
    <property type="entry name" value="M28_fam"/>
</dbReference>
<organism evidence="3 4">
    <name type="scientific">Paenibacillus plantiphilus</name>
    <dbReference type="NCBI Taxonomy" id="2905650"/>
    <lineage>
        <taxon>Bacteria</taxon>
        <taxon>Bacillati</taxon>
        <taxon>Bacillota</taxon>
        <taxon>Bacilli</taxon>
        <taxon>Bacillales</taxon>
        <taxon>Paenibacillaceae</taxon>
        <taxon>Paenibacillus</taxon>
    </lineage>
</organism>
<dbReference type="PANTHER" id="PTHR12147:SF26">
    <property type="entry name" value="PEPTIDASE M28 DOMAIN-CONTAINING PROTEIN"/>
    <property type="match status" value="1"/>
</dbReference>
<keyword evidence="1" id="KW-1133">Transmembrane helix</keyword>
<proteinExistence type="predicted"/>
<dbReference type="SUPFAM" id="SSF53187">
    <property type="entry name" value="Zn-dependent exopeptidases"/>
    <property type="match status" value="1"/>
</dbReference>
<evidence type="ECO:0000313" key="4">
    <source>
        <dbReference type="Proteomes" id="UP000838686"/>
    </source>
</evidence>
<accession>A0ABM9CMU5</accession>
<gene>
    <name evidence="3" type="ORF">PAECIP111893_04196</name>
</gene>
<dbReference type="Pfam" id="PF04389">
    <property type="entry name" value="Peptidase_M28"/>
    <property type="match status" value="1"/>
</dbReference>
<name>A0ABM9CMU5_9BACL</name>
<evidence type="ECO:0000259" key="2">
    <source>
        <dbReference type="Pfam" id="PF04389"/>
    </source>
</evidence>
<protein>
    <recommendedName>
        <fullName evidence="2">Peptidase M28 domain-containing protein</fullName>
    </recommendedName>
</protein>
<evidence type="ECO:0000256" key="1">
    <source>
        <dbReference type="SAM" id="Phobius"/>
    </source>
</evidence>
<feature type="transmembrane region" description="Helical" evidence="1">
    <location>
        <begin position="555"/>
        <end position="575"/>
    </location>
</feature>
<keyword evidence="1" id="KW-0812">Transmembrane</keyword>
<feature type="transmembrane region" description="Helical" evidence="1">
    <location>
        <begin position="527"/>
        <end position="548"/>
    </location>
</feature>
<dbReference type="Proteomes" id="UP000838686">
    <property type="component" value="Unassembled WGS sequence"/>
</dbReference>
<feature type="transmembrane region" description="Helical" evidence="1">
    <location>
        <begin position="500"/>
        <end position="521"/>
    </location>
</feature>
<feature type="transmembrane region" description="Helical" evidence="1">
    <location>
        <begin position="413"/>
        <end position="430"/>
    </location>
</feature>
<keyword evidence="4" id="KW-1185">Reference proteome</keyword>
<feature type="domain" description="Peptidase M28" evidence="2">
    <location>
        <begin position="118"/>
        <end position="306"/>
    </location>
</feature>
<evidence type="ECO:0000313" key="3">
    <source>
        <dbReference type="EMBL" id="CAH1216882.1"/>
    </source>
</evidence>
<reference evidence="3" key="1">
    <citation type="submission" date="2022-01" db="EMBL/GenBank/DDBJ databases">
        <authorList>
            <person name="Criscuolo A."/>
        </authorList>
    </citation>
    <scope>NUCLEOTIDE SEQUENCE</scope>
    <source>
        <strain evidence="3">CIP111893</strain>
    </source>
</reference>
<dbReference type="PANTHER" id="PTHR12147">
    <property type="entry name" value="METALLOPEPTIDASE M28 FAMILY MEMBER"/>
    <property type="match status" value="1"/>
</dbReference>
<comment type="caution">
    <text evidence="3">The sequence shown here is derived from an EMBL/GenBank/DDBJ whole genome shotgun (WGS) entry which is preliminary data.</text>
</comment>
<feature type="transmembrane region" description="Helical" evidence="1">
    <location>
        <begin position="342"/>
        <end position="358"/>
    </location>
</feature>
<feature type="transmembrane region" description="Helical" evidence="1">
    <location>
        <begin position="379"/>
        <end position="401"/>
    </location>
</feature>
<dbReference type="InterPro" id="IPR007484">
    <property type="entry name" value="Peptidase_M28"/>
</dbReference>
<dbReference type="EMBL" id="CAKMMF010000027">
    <property type="protein sequence ID" value="CAH1216882.1"/>
    <property type="molecule type" value="Genomic_DNA"/>
</dbReference>
<keyword evidence="1" id="KW-0472">Membrane</keyword>
<feature type="transmembrane region" description="Helical" evidence="1">
    <location>
        <begin position="442"/>
        <end position="464"/>
    </location>
</feature>
<sequence length="576" mass="63938">MRPSPIMNDSAASNNGTIWTRMMHIIVQSLLIALALYLSLTPFLPPKAVPSSAPHNVFSSERAMKHLEQIAQKPHPTGSAELERVRNYLLSQLEELGLEPGIQKSTYPINGQSVDVFNVIATIKGTDSTKAVMLSAHYDSVPESNGASDDGSGVVTLLETARLITSGPALKNDVILLFTDGEELDLLGAKAFASHYSNPSDIGIVLNFEARGKGGPSVLFETGQTHNYSLMRDFVQAAPYPIAYSFVFNLYTYMPNSTDMTIFKKMGIQGLNFAYTYGLDAYHTEADNIDNIHEGSLQHHGSHAASMVQYMGNQNLHEATDEEKATYFNLAGHNVVVYPQKWNLYLMIVTLILFYWTMHTGLRKGKLSLPATLKASYTFLFISFIIMLAIAVLGWLLQLAFAHNRQLFNDPDVSIYLGAGMLLLAIALLARRYPSFEKRTSLYNLYFGVAVLQLTFVIISYFIFPGGMYMFLWSTIGMLAGLSLVFRLNSIRPSIMQSILIVFAIPGLLVSIPFVAILFMLLPFSLWFVFFLACLFPLSLLLPYFSLWGTIHKKAIPVISFTAGILLIATSLLRIL</sequence>
<feature type="transmembrane region" description="Helical" evidence="1">
    <location>
        <begin position="470"/>
        <end position="488"/>
    </location>
</feature>
<dbReference type="Gene3D" id="3.40.630.10">
    <property type="entry name" value="Zn peptidases"/>
    <property type="match status" value="1"/>
</dbReference>
<dbReference type="RefSeq" id="WP_236344559.1">
    <property type="nucleotide sequence ID" value="NZ_CAKMMF010000027.1"/>
</dbReference>